<name>A0A371B1V4_9SPHN</name>
<feature type="signal peptide" evidence="2">
    <location>
        <begin position="1"/>
        <end position="20"/>
    </location>
</feature>
<keyword evidence="1" id="KW-0812">Transmembrane</keyword>
<keyword evidence="4" id="KW-1185">Reference proteome</keyword>
<keyword evidence="1" id="KW-1133">Transmembrane helix</keyword>
<keyword evidence="1" id="KW-0472">Membrane</keyword>
<dbReference type="Proteomes" id="UP000263833">
    <property type="component" value="Unassembled WGS sequence"/>
</dbReference>
<feature type="chain" id="PRO_5017059824" evidence="2">
    <location>
        <begin position="21"/>
        <end position="143"/>
    </location>
</feature>
<accession>A0A371B1V4</accession>
<evidence type="ECO:0000256" key="2">
    <source>
        <dbReference type="SAM" id="SignalP"/>
    </source>
</evidence>
<reference evidence="4" key="1">
    <citation type="submission" date="2018-08" db="EMBL/GenBank/DDBJ databases">
        <authorList>
            <person name="Kim S.-J."/>
            <person name="Jung G.-Y."/>
        </authorList>
    </citation>
    <scope>NUCLEOTIDE SEQUENCE [LARGE SCALE GENOMIC DNA]</scope>
    <source>
        <strain evidence="4">GY_G</strain>
    </source>
</reference>
<evidence type="ECO:0000313" key="4">
    <source>
        <dbReference type="Proteomes" id="UP000263833"/>
    </source>
</evidence>
<proteinExistence type="predicted"/>
<sequence length="143" mass="15239">MLRSIIISATLLAMPVSAVAQSYNGSDFVRPADKRVSLGLTVPFGKGGKAQERKPRLELGFDHRANRQSVAVVGTELKALNSQKARIGLSLSKDPHLMLNGREVPKVNGRYNMSTAAWIGIGLVAAAGVGVVVVWQMAEANSE</sequence>
<evidence type="ECO:0000256" key="1">
    <source>
        <dbReference type="SAM" id="Phobius"/>
    </source>
</evidence>
<keyword evidence="2" id="KW-0732">Signal</keyword>
<organism evidence="3 4">
    <name type="scientific">Sphingorhabdus pulchriflava</name>
    <dbReference type="NCBI Taxonomy" id="2292257"/>
    <lineage>
        <taxon>Bacteria</taxon>
        <taxon>Pseudomonadati</taxon>
        <taxon>Pseudomonadota</taxon>
        <taxon>Alphaproteobacteria</taxon>
        <taxon>Sphingomonadales</taxon>
        <taxon>Sphingomonadaceae</taxon>
        <taxon>Sphingorhabdus</taxon>
    </lineage>
</organism>
<feature type="transmembrane region" description="Helical" evidence="1">
    <location>
        <begin position="115"/>
        <end position="135"/>
    </location>
</feature>
<dbReference type="RefSeq" id="WP_115550317.1">
    <property type="nucleotide sequence ID" value="NZ_QRGP01000003.1"/>
</dbReference>
<evidence type="ECO:0000313" key="3">
    <source>
        <dbReference type="EMBL" id="RDV01538.1"/>
    </source>
</evidence>
<comment type="caution">
    <text evidence="3">The sequence shown here is derived from an EMBL/GenBank/DDBJ whole genome shotgun (WGS) entry which is preliminary data.</text>
</comment>
<gene>
    <name evidence="3" type="ORF">DXH95_14695</name>
</gene>
<protein>
    <submittedName>
        <fullName evidence="3">Uncharacterized protein</fullName>
    </submittedName>
</protein>
<dbReference type="AlphaFoldDB" id="A0A371B1V4"/>
<dbReference type="EMBL" id="QRGP01000003">
    <property type="protein sequence ID" value="RDV01538.1"/>
    <property type="molecule type" value="Genomic_DNA"/>
</dbReference>